<protein>
    <submittedName>
        <fullName evidence="1">Uncharacterized protein</fullName>
    </submittedName>
</protein>
<gene>
    <name evidence="1" type="ORF">GIB67_043272</name>
</gene>
<name>A0A7J7L0G1_9MAGN</name>
<comment type="caution">
    <text evidence="1">The sequence shown here is derived from an EMBL/GenBank/DDBJ whole genome shotgun (WGS) entry which is preliminary data.</text>
</comment>
<organism evidence="1 2">
    <name type="scientific">Kingdonia uniflora</name>
    <dbReference type="NCBI Taxonomy" id="39325"/>
    <lineage>
        <taxon>Eukaryota</taxon>
        <taxon>Viridiplantae</taxon>
        <taxon>Streptophyta</taxon>
        <taxon>Embryophyta</taxon>
        <taxon>Tracheophyta</taxon>
        <taxon>Spermatophyta</taxon>
        <taxon>Magnoliopsida</taxon>
        <taxon>Ranunculales</taxon>
        <taxon>Circaeasteraceae</taxon>
        <taxon>Kingdonia</taxon>
    </lineage>
</organism>
<evidence type="ECO:0000313" key="2">
    <source>
        <dbReference type="Proteomes" id="UP000541444"/>
    </source>
</evidence>
<proteinExistence type="predicted"/>
<feature type="non-terminal residue" evidence="1">
    <location>
        <position position="57"/>
    </location>
</feature>
<dbReference type="EMBL" id="JACGCM010002762">
    <property type="protein sequence ID" value="KAF6136120.1"/>
    <property type="molecule type" value="Genomic_DNA"/>
</dbReference>
<sequence length="57" mass="6472">CWNLLGGLSHQYWETVTVEHLFAEIVTLGVDRPGGFLYIRADRHDGFLYICTGNLCT</sequence>
<evidence type="ECO:0000313" key="1">
    <source>
        <dbReference type="EMBL" id="KAF6136120.1"/>
    </source>
</evidence>
<accession>A0A7J7L0G1</accession>
<reference evidence="1 2" key="1">
    <citation type="journal article" date="2020" name="IScience">
        <title>Genome Sequencing of the Endangered Kingdonia uniflora (Circaeasteraceae, Ranunculales) Reveals Potential Mechanisms of Evolutionary Specialization.</title>
        <authorList>
            <person name="Sun Y."/>
            <person name="Deng T."/>
            <person name="Zhang A."/>
            <person name="Moore M.J."/>
            <person name="Landis J.B."/>
            <person name="Lin N."/>
            <person name="Zhang H."/>
            <person name="Zhang X."/>
            <person name="Huang J."/>
            <person name="Zhang X."/>
            <person name="Sun H."/>
            <person name="Wang H."/>
        </authorList>
    </citation>
    <scope>NUCLEOTIDE SEQUENCE [LARGE SCALE GENOMIC DNA]</scope>
    <source>
        <strain evidence="1">TB1705</strain>
        <tissue evidence="1">Leaf</tissue>
    </source>
</reference>
<dbReference type="Proteomes" id="UP000541444">
    <property type="component" value="Unassembled WGS sequence"/>
</dbReference>
<dbReference type="AlphaFoldDB" id="A0A7J7L0G1"/>
<keyword evidence="2" id="KW-1185">Reference proteome</keyword>